<reference evidence="1 2" key="1">
    <citation type="submission" date="2018-06" db="EMBL/GenBank/DDBJ databases">
        <title>Extensive metabolic versatility and redundancy in microbially diverse, dynamic hydrothermal sediments.</title>
        <authorList>
            <person name="Dombrowski N."/>
            <person name="Teske A."/>
            <person name="Baker B.J."/>
        </authorList>
    </citation>
    <scope>NUCLEOTIDE SEQUENCE [LARGE SCALE GENOMIC DNA]</scope>
    <source>
        <strain evidence="1">B79_G16</strain>
    </source>
</reference>
<accession>A0A420ZB91</accession>
<organism evidence="1 2">
    <name type="scientific">candidate division Kazan bacterium</name>
    <dbReference type="NCBI Taxonomy" id="2202143"/>
    <lineage>
        <taxon>Bacteria</taxon>
        <taxon>Bacteria division Kazan-3B-28</taxon>
    </lineage>
</organism>
<gene>
    <name evidence="1" type="ORF">DRH29_05015</name>
</gene>
<name>A0A420ZB91_UNCK3</name>
<proteinExistence type="predicted"/>
<evidence type="ECO:0000313" key="1">
    <source>
        <dbReference type="EMBL" id="RLC36212.1"/>
    </source>
</evidence>
<dbReference type="Proteomes" id="UP000281261">
    <property type="component" value="Unassembled WGS sequence"/>
</dbReference>
<protein>
    <submittedName>
        <fullName evidence="1">Uncharacterized protein</fullName>
    </submittedName>
</protein>
<dbReference type="EMBL" id="QMNG01000074">
    <property type="protein sequence ID" value="RLC36212.1"/>
    <property type="molecule type" value="Genomic_DNA"/>
</dbReference>
<evidence type="ECO:0000313" key="2">
    <source>
        <dbReference type="Proteomes" id="UP000281261"/>
    </source>
</evidence>
<comment type="caution">
    <text evidence="1">The sequence shown here is derived from an EMBL/GenBank/DDBJ whole genome shotgun (WGS) entry which is preliminary data.</text>
</comment>
<sequence length="63" mass="7072">MRCPRCKAKLAKKLPNDLFYLYRNGELYVSPVIVRDIAINSGKETAQLVCPACGYVLAEKVIK</sequence>
<dbReference type="AlphaFoldDB" id="A0A420ZB91"/>